<feature type="chain" id="PRO_5036765999" evidence="1">
    <location>
        <begin position="20"/>
        <end position="137"/>
    </location>
</feature>
<reference evidence="3" key="1">
    <citation type="submission" date="2022-11" db="UniProtKB">
        <authorList>
            <consortium name="WormBaseParasite"/>
        </authorList>
    </citation>
    <scope>IDENTIFICATION</scope>
</reference>
<keyword evidence="2" id="KW-1185">Reference proteome</keyword>
<dbReference type="WBParaSite" id="nRc.2.0.1.t00023-RA">
    <property type="protein sequence ID" value="nRc.2.0.1.t00023-RA"/>
    <property type="gene ID" value="nRc.2.0.1.g00023"/>
</dbReference>
<organism evidence="2 3">
    <name type="scientific">Romanomermis culicivorax</name>
    <name type="common">Nematode worm</name>
    <dbReference type="NCBI Taxonomy" id="13658"/>
    <lineage>
        <taxon>Eukaryota</taxon>
        <taxon>Metazoa</taxon>
        <taxon>Ecdysozoa</taxon>
        <taxon>Nematoda</taxon>
        <taxon>Enoplea</taxon>
        <taxon>Dorylaimia</taxon>
        <taxon>Mermithida</taxon>
        <taxon>Mermithoidea</taxon>
        <taxon>Mermithidae</taxon>
        <taxon>Romanomermis</taxon>
    </lineage>
</organism>
<protein>
    <submittedName>
        <fullName evidence="3">Uncharacterized protein</fullName>
    </submittedName>
</protein>
<proteinExistence type="predicted"/>
<feature type="signal peptide" evidence="1">
    <location>
        <begin position="1"/>
        <end position="19"/>
    </location>
</feature>
<evidence type="ECO:0000256" key="1">
    <source>
        <dbReference type="SAM" id="SignalP"/>
    </source>
</evidence>
<keyword evidence="1" id="KW-0732">Signal</keyword>
<evidence type="ECO:0000313" key="2">
    <source>
        <dbReference type="Proteomes" id="UP000887565"/>
    </source>
</evidence>
<accession>A0A915HEB0</accession>
<sequence>MMLIVQSVFLTVFIICAFGQNENSPCDVPGQDDFIFVPVKKSIKPTVCDPNIETGAIPLKQTPCIHNLNGKNYTVLKKQKSKNYVQWEFCRDVRLQKFNGHKAPPGRPPTKCRGPFRVCQHNDACYLKSDIMKQIQT</sequence>
<dbReference type="AlphaFoldDB" id="A0A915HEB0"/>
<evidence type="ECO:0000313" key="3">
    <source>
        <dbReference type="WBParaSite" id="nRc.2.0.1.t00023-RA"/>
    </source>
</evidence>
<name>A0A915HEB0_ROMCU</name>
<dbReference type="Proteomes" id="UP000887565">
    <property type="component" value="Unplaced"/>
</dbReference>